<evidence type="ECO:0000313" key="1">
    <source>
        <dbReference type="EMBL" id="QDU77041.1"/>
    </source>
</evidence>
<gene>
    <name evidence="1" type="ORF">Pan97_41010</name>
</gene>
<organism evidence="1 2">
    <name type="scientific">Bremerella volcania</name>
    <dbReference type="NCBI Taxonomy" id="2527984"/>
    <lineage>
        <taxon>Bacteria</taxon>
        <taxon>Pseudomonadati</taxon>
        <taxon>Planctomycetota</taxon>
        <taxon>Planctomycetia</taxon>
        <taxon>Pirellulales</taxon>
        <taxon>Pirellulaceae</taxon>
        <taxon>Bremerella</taxon>
    </lineage>
</organism>
<dbReference type="KEGG" id="bvo:Pan97_41010"/>
<proteinExistence type="predicted"/>
<evidence type="ECO:0000313" key="2">
    <source>
        <dbReference type="Proteomes" id="UP000318626"/>
    </source>
</evidence>
<name>A0A518CCU9_9BACT</name>
<dbReference type="EMBL" id="CP036289">
    <property type="protein sequence ID" value="QDU77041.1"/>
    <property type="molecule type" value="Genomic_DNA"/>
</dbReference>
<dbReference type="AlphaFoldDB" id="A0A518CCU9"/>
<reference evidence="2" key="1">
    <citation type="submission" date="2019-02" db="EMBL/GenBank/DDBJ databases">
        <title>Deep-cultivation of Planctomycetes and their phenomic and genomic characterization uncovers novel biology.</title>
        <authorList>
            <person name="Wiegand S."/>
            <person name="Jogler M."/>
            <person name="Boedeker C."/>
            <person name="Pinto D."/>
            <person name="Vollmers J."/>
            <person name="Rivas-Marin E."/>
            <person name="Kohn T."/>
            <person name="Peeters S.H."/>
            <person name="Heuer A."/>
            <person name="Rast P."/>
            <person name="Oberbeckmann S."/>
            <person name="Bunk B."/>
            <person name="Jeske O."/>
            <person name="Meyerdierks A."/>
            <person name="Storesund J.E."/>
            <person name="Kallscheuer N."/>
            <person name="Luecker S."/>
            <person name="Lage O.M."/>
            <person name="Pohl T."/>
            <person name="Merkel B.J."/>
            <person name="Hornburger P."/>
            <person name="Mueller R.-W."/>
            <person name="Bruemmer F."/>
            <person name="Labrenz M."/>
            <person name="Spormann A.M."/>
            <person name="Op den Camp H."/>
            <person name="Overmann J."/>
            <person name="Amann R."/>
            <person name="Jetten M.S.M."/>
            <person name="Mascher T."/>
            <person name="Medema M.H."/>
            <person name="Devos D.P."/>
            <person name="Kaster A.-K."/>
            <person name="Ovreas L."/>
            <person name="Rohde M."/>
            <person name="Galperin M.Y."/>
            <person name="Jogler C."/>
        </authorList>
    </citation>
    <scope>NUCLEOTIDE SEQUENCE [LARGE SCALE GENOMIC DNA]</scope>
    <source>
        <strain evidence="2">Pan97</strain>
    </source>
</reference>
<protein>
    <submittedName>
        <fullName evidence="1">Uncharacterized protein</fullName>
    </submittedName>
</protein>
<dbReference type="Proteomes" id="UP000318626">
    <property type="component" value="Chromosome"/>
</dbReference>
<sequence>MELLPKGKLRLELELEQELQLQEQHRLVPEHTWCNRCHNHRKRLVLEHSRLALEHSK</sequence>
<accession>A0A518CCU9</accession>
<keyword evidence="2" id="KW-1185">Reference proteome</keyword>